<evidence type="ECO:0000313" key="1">
    <source>
        <dbReference type="Proteomes" id="UP000887566"/>
    </source>
</evidence>
<dbReference type="WBParaSite" id="PSAMB.scaffold12197size2892.g34699.t1">
    <property type="protein sequence ID" value="PSAMB.scaffold12197size2892.g34699.t1"/>
    <property type="gene ID" value="PSAMB.scaffold12197size2892.g34699"/>
</dbReference>
<dbReference type="AlphaFoldDB" id="A0A914US92"/>
<accession>A0A914US92</accession>
<proteinExistence type="predicted"/>
<dbReference type="Proteomes" id="UP000887566">
    <property type="component" value="Unplaced"/>
</dbReference>
<dbReference type="PANTHER" id="PTHR47027">
    <property type="entry name" value="REVERSE TRANSCRIPTASE DOMAIN-CONTAINING PROTEIN"/>
    <property type="match status" value="1"/>
</dbReference>
<reference evidence="2" key="1">
    <citation type="submission" date="2022-11" db="UniProtKB">
        <authorList>
            <consortium name="WormBaseParasite"/>
        </authorList>
    </citation>
    <scope>IDENTIFICATION</scope>
</reference>
<keyword evidence="1" id="KW-1185">Reference proteome</keyword>
<dbReference type="PANTHER" id="PTHR47027:SF25">
    <property type="entry name" value="REVERSE TRANSCRIPTASE DOMAIN-CONTAINING PROTEIN"/>
    <property type="match status" value="1"/>
</dbReference>
<evidence type="ECO:0000313" key="2">
    <source>
        <dbReference type="WBParaSite" id="PSAMB.scaffold12197size2892.g34699.t1"/>
    </source>
</evidence>
<organism evidence="1 2">
    <name type="scientific">Plectus sambesii</name>
    <dbReference type="NCBI Taxonomy" id="2011161"/>
    <lineage>
        <taxon>Eukaryota</taxon>
        <taxon>Metazoa</taxon>
        <taxon>Ecdysozoa</taxon>
        <taxon>Nematoda</taxon>
        <taxon>Chromadorea</taxon>
        <taxon>Plectida</taxon>
        <taxon>Plectina</taxon>
        <taxon>Plectoidea</taxon>
        <taxon>Plectidae</taxon>
        <taxon>Plectus</taxon>
    </lineage>
</organism>
<name>A0A914US92_9BILA</name>
<protein>
    <submittedName>
        <fullName evidence="2">Endonuclease-reverse transcriptase</fullName>
    </submittedName>
</protein>
<sequence>MTGDGGSDEDVDARIGKAAAVFKRMRPIWSSASINEGIKIRLFTTFVVPTALYGCETWRHTERIAKKLNVFQQRCLRRIFRISYLEHKTNDKVLKRANAHQLEAIVTERRMRLAGHILRMNDNRHPKTAMRWTPRNGKRRVGAPRITWRRTFIKDLEDSQDPNIRWADAEQIAADRRNWRSLVARCAGMHGGN</sequence>